<protein>
    <recommendedName>
        <fullName evidence="1">Elongation factor G</fullName>
    </recommendedName>
</protein>
<dbReference type="InterPro" id="IPR009000">
    <property type="entry name" value="Transl_B-barrel_sf"/>
</dbReference>
<gene>
    <name evidence="8" type="primary">fusA</name>
    <name evidence="8" type="ORF">AAY24_17370</name>
</gene>
<dbReference type="InterPro" id="IPR047872">
    <property type="entry name" value="EFG_IV"/>
</dbReference>
<dbReference type="CDD" id="cd03713">
    <property type="entry name" value="EFG_mtEFG_C"/>
    <property type="match status" value="1"/>
</dbReference>
<evidence type="ECO:0000259" key="7">
    <source>
        <dbReference type="PROSITE" id="PS51722"/>
    </source>
</evidence>
<evidence type="ECO:0000256" key="1">
    <source>
        <dbReference type="ARBA" id="ARBA00017872"/>
    </source>
</evidence>
<proteinExistence type="predicted"/>
<dbReference type="GO" id="GO:0097216">
    <property type="term" value="F:guanosine tetraphosphate binding"/>
    <property type="evidence" value="ECO:0007669"/>
    <property type="project" value="UniProtKB-ARBA"/>
</dbReference>
<dbReference type="Gene3D" id="3.30.230.10">
    <property type="match status" value="1"/>
</dbReference>
<dbReference type="SUPFAM" id="SSF54211">
    <property type="entry name" value="Ribosomal protein S5 domain 2-like"/>
    <property type="match status" value="1"/>
</dbReference>
<dbReference type="InterPro" id="IPR000640">
    <property type="entry name" value="EFG_V-like"/>
</dbReference>
<dbReference type="SUPFAM" id="SSF52540">
    <property type="entry name" value="P-loop containing nucleoside triphosphate hydrolases"/>
    <property type="match status" value="1"/>
</dbReference>
<dbReference type="GO" id="GO:0032790">
    <property type="term" value="P:ribosome disassembly"/>
    <property type="evidence" value="ECO:0007669"/>
    <property type="project" value="TreeGrafter"/>
</dbReference>
<dbReference type="GO" id="GO:0005525">
    <property type="term" value="F:GTP binding"/>
    <property type="evidence" value="ECO:0007669"/>
    <property type="project" value="UniProtKB-KW"/>
</dbReference>
<dbReference type="CDD" id="cd04170">
    <property type="entry name" value="EF-G_bact"/>
    <property type="match status" value="1"/>
</dbReference>
<sequence>MPDYTTQDIRNIALVGQSGAGKTTLVEALLYHAGVIQNQGAIERGDTVCDFDPQEKRYEHSLDAALAHLRVDQTHINLLDTPGLIDFFGRAFSVLQAAETTAVVINAETGIEPATLAMMEHARNDNLCRAIIVNKIDADNLDLEALLNSIRETFGDVCLPLNLPAAEPGQVVDCFFSPDGAPTAFSSVAEAHTNIVDQVVEMDEQLMELYLEQGQELKSEQLHDPFEVALRDGHLIPICFVSAKSGAGIKQLLKIITRLLPDPTEGNPPNFMKGEPPHATPVSVTPDPDKHVVAHVFKVSNDPFRGKLGIFRVYQGTVTTNSQLLIGDSRKPFKLSHLYRIQGNAQTELTQAIPGDICAVARVDEIFRDAVLHDSHDEDNFHLQPEQFPMPLFGLAVIPNKRGDEQKLSDALLKLASEDPCLAIEHDAQANETVIRGMGELHLRVVLEQLAERYNVHVETHPPSIPYRETISAAAEGHYRHKKQTGGAGQFGEVSLRIAPLPRGEGFLFVDEVKGGVIPGQFIPAVEKGVRLALEEGYIAGYPIQDLQVTVYDGKFHAVDSKEIAFVTAGKKAFQAALEKARPIVLEPVVNISITASGDAMGDITADLSVKRGRIHNTEMTTDGRMLISGQAPLAELDDYSTRLKSLTGGEGSYEISFSHYDPVPDNIQRTLAEKHQQQIHHQDE</sequence>
<feature type="domain" description="Tr-type G" evidence="7">
    <location>
        <begin position="7"/>
        <end position="264"/>
    </location>
</feature>
<dbReference type="RefSeq" id="WP_046860739.1">
    <property type="nucleotide sequence ID" value="NZ_CP011412.1"/>
</dbReference>
<keyword evidence="2" id="KW-0547">Nucleotide-binding</keyword>
<dbReference type="InterPro" id="IPR035649">
    <property type="entry name" value="EFG_V"/>
</dbReference>
<dbReference type="InterPro" id="IPR005225">
    <property type="entry name" value="Small_GTP-bd"/>
</dbReference>
<reference evidence="8 9" key="1">
    <citation type="journal article" date="2015" name="Genome Announc.">
        <title>Complete Genome Sequence of Sedimenticola thiotaurini Strain SIP-G1, a Polyphosphate- and Polyhydroxyalkanoate-Accumulating Sulfur-Oxidizing Gammaproteobacterium Isolated from Salt Marsh Sediments.</title>
        <authorList>
            <person name="Flood B.E."/>
            <person name="Jones D.S."/>
            <person name="Bailey J.V."/>
        </authorList>
    </citation>
    <scope>NUCLEOTIDE SEQUENCE [LARGE SCALE GENOMIC DNA]</scope>
    <source>
        <strain evidence="8 9">SIP-G1</strain>
    </source>
</reference>
<evidence type="ECO:0000256" key="4">
    <source>
        <dbReference type="ARBA" id="ARBA00022917"/>
    </source>
</evidence>
<dbReference type="InterPro" id="IPR014721">
    <property type="entry name" value="Ribsml_uS5_D2-typ_fold_subgr"/>
</dbReference>
<dbReference type="Pfam" id="PF03764">
    <property type="entry name" value="EFG_IV"/>
    <property type="match status" value="1"/>
</dbReference>
<evidence type="ECO:0000256" key="6">
    <source>
        <dbReference type="ARBA" id="ARBA00024731"/>
    </source>
</evidence>
<dbReference type="InterPro" id="IPR005517">
    <property type="entry name" value="Transl_elong_EFG/EF2_IV"/>
</dbReference>
<dbReference type="FunFam" id="3.30.230.10:FF:000003">
    <property type="entry name" value="Elongation factor G"/>
    <property type="match status" value="1"/>
</dbReference>
<dbReference type="Gene3D" id="2.40.30.10">
    <property type="entry name" value="Translation factors"/>
    <property type="match status" value="1"/>
</dbReference>
<dbReference type="Pfam" id="PF00009">
    <property type="entry name" value="GTP_EFTU"/>
    <property type="match status" value="1"/>
</dbReference>
<evidence type="ECO:0000256" key="3">
    <source>
        <dbReference type="ARBA" id="ARBA00022768"/>
    </source>
</evidence>
<dbReference type="CDD" id="cd01434">
    <property type="entry name" value="EFG_mtEFG1_IV"/>
    <property type="match status" value="1"/>
</dbReference>
<dbReference type="KEGG" id="seds:AAY24_17370"/>
<dbReference type="InterPro" id="IPR027417">
    <property type="entry name" value="P-loop_NTPase"/>
</dbReference>
<dbReference type="GO" id="GO:0003746">
    <property type="term" value="F:translation elongation factor activity"/>
    <property type="evidence" value="ECO:0007669"/>
    <property type="project" value="UniProtKB-KW"/>
</dbReference>
<dbReference type="GO" id="GO:0003924">
    <property type="term" value="F:GTPase activity"/>
    <property type="evidence" value="ECO:0007669"/>
    <property type="project" value="InterPro"/>
</dbReference>
<dbReference type="PANTHER" id="PTHR43261">
    <property type="entry name" value="TRANSLATION ELONGATION FACTOR G-RELATED"/>
    <property type="match status" value="1"/>
</dbReference>
<dbReference type="PROSITE" id="PS51722">
    <property type="entry name" value="G_TR_2"/>
    <property type="match status" value="1"/>
</dbReference>
<evidence type="ECO:0000256" key="5">
    <source>
        <dbReference type="ARBA" id="ARBA00023134"/>
    </source>
</evidence>
<dbReference type="InterPro" id="IPR035647">
    <property type="entry name" value="EFG_III/V"/>
</dbReference>
<dbReference type="NCBIfam" id="NF009381">
    <property type="entry name" value="PRK12740.1-5"/>
    <property type="match status" value="1"/>
</dbReference>
<dbReference type="InterPro" id="IPR000795">
    <property type="entry name" value="T_Tr_GTP-bd_dom"/>
</dbReference>
<dbReference type="InterPro" id="IPR041095">
    <property type="entry name" value="EFG_II"/>
</dbReference>
<keyword evidence="4" id="KW-0648">Protein biosynthesis</keyword>
<keyword evidence="3 8" id="KW-0251">Elongation factor</keyword>
<dbReference type="NCBIfam" id="NF009891">
    <property type="entry name" value="PRK13351.1-1"/>
    <property type="match status" value="1"/>
</dbReference>
<evidence type="ECO:0000313" key="9">
    <source>
        <dbReference type="Proteomes" id="UP000034410"/>
    </source>
</evidence>
<dbReference type="SUPFAM" id="SSF54980">
    <property type="entry name" value="EF-G C-terminal domain-like"/>
    <property type="match status" value="2"/>
</dbReference>
<organism evidence="8 9">
    <name type="scientific">Sedimenticola thiotaurini</name>
    <dbReference type="NCBI Taxonomy" id="1543721"/>
    <lineage>
        <taxon>Bacteria</taxon>
        <taxon>Pseudomonadati</taxon>
        <taxon>Pseudomonadota</taxon>
        <taxon>Gammaproteobacteria</taxon>
        <taxon>Chromatiales</taxon>
        <taxon>Sedimenticolaceae</taxon>
        <taxon>Sedimenticola</taxon>
    </lineage>
</organism>
<dbReference type="InterPro" id="IPR009022">
    <property type="entry name" value="EFG_III"/>
</dbReference>
<dbReference type="CDD" id="cd16262">
    <property type="entry name" value="EFG_III"/>
    <property type="match status" value="1"/>
</dbReference>
<dbReference type="OrthoDB" id="9804431at2"/>
<dbReference type="SUPFAM" id="SSF50447">
    <property type="entry name" value="Translation proteins"/>
    <property type="match status" value="1"/>
</dbReference>
<dbReference type="EMBL" id="CP011412">
    <property type="protein sequence ID" value="AKH21818.1"/>
    <property type="molecule type" value="Genomic_DNA"/>
</dbReference>
<dbReference type="Pfam" id="PF22042">
    <property type="entry name" value="EF-G_D2"/>
    <property type="match status" value="1"/>
</dbReference>
<dbReference type="InterPro" id="IPR020568">
    <property type="entry name" value="Ribosomal_Su5_D2-typ_SF"/>
</dbReference>
<dbReference type="Gene3D" id="3.40.50.300">
    <property type="entry name" value="P-loop containing nucleotide triphosphate hydrolases"/>
    <property type="match status" value="1"/>
</dbReference>
<dbReference type="PATRIC" id="fig|1543721.4.peg.3593"/>
<dbReference type="FunFam" id="3.30.70.240:FF:000001">
    <property type="entry name" value="Elongation factor G"/>
    <property type="match status" value="1"/>
</dbReference>
<dbReference type="SMART" id="SM00838">
    <property type="entry name" value="EFG_C"/>
    <property type="match status" value="1"/>
</dbReference>
<dbReference type="InterPro" id="IPR053905">
    <property type="entry name" value="EF-G-like_DII"/>
</dbReference>
<dbReference type="PANTHER" id="PTHR43261:SF6">
    <property type="entry name" value="ELONGATION FACTOR G-LIKE PROTEIN"/>
    <property type="match status" value="1"/>
</dbReference>
<keyword evidence="9" id="KW-1185">Reference proteome</keyword>
<dbReference type="Gene3D" id="3.30.70.870">
    <property type="entry name" value="Elongation Factor G (Translational Gtpase), domain 3"/>
    <property type="match status" value="1"/>
</dbReference>
<dbReference type="AlphaFoldDB" id="A0A0F7K4B7"/>
<dbReference type="NCBIfam" id="TIGR00231">
    <property type="entry name" value="small_GTP"/>
    <property type="match status" value="1"/>
</dbReference>
<dbReference type="SMART" id="SM00889">
    <property type="entry name" value="EFG_IV"/>
    <property type="match status" value="1"/>
</dbReference>
<comment type="function">
    <text evidence="6">Catalyzes the GTP-dependent ribosomal translocation step during translation elongation. During this step, the ribosome changes from the pre-translocational (PRE) to the post-translocational (POST) state as the newly formed A-site-bound peptidyl-tRNA and P-site-bound deacylated tRNA move to the P and E sites, respectively. Catalyzes the coordinated movement of the two tRNA molecules, the mRNA and conformational changes in the ribosome.</text>
</comment>
<evidence type="ECO:0000256" key="2">
    <source>
        <dbReference type="ARBA" id="ARBA00022741"/>
    </source>
</evidence>
<dbReference type="Gene3D" id="3.30.70.240">
    <property type="match status" value="1"/>
</dbReference>
<dbReference type="Proteomes" id="UP000034410">
    <property type="component" value="Chromosome"/>
</dbReference>
<keyword evidence="5" id="KW-0342">GTP-binding</keyword>
<name>A0A0F7K4B7_9GAMM</name>
<accession>A0A0F7K4B7</accession>
<evidence type="ECO:0000313" key="8">
    <source>
        <dbReference type="EMBL" id="AKH21818.1"/>
    </source>
</evidence>
<dbReference type="Pfam" id="PF00679">
    <property type="entry name" value="EFG_C"/>
    <property type="match status" value="1"/>
</dbReference>
<dbReference type="Pfam" id="PF14492">
    <property type="entry name" value="EFG_III"/>
    <property type="match status" value="1"/>
</dbReference>